<dbReference type="InterPro" id="IPR004360">
    <property type="entry name" value="Glyas_Fos-R_dOase_dom"/>
</dbReference>
<sequence>MRNRPVVRVRQILQENPSIPLPRGHHQTIADRPQFDAAHFRLRRCFLRSALSAIKKTGATEVKPSVDLNRSPPIMTSFADKGPKPEDGKFVCFDHIKFYVGNAKQAAYWYCANFGFVPFAYRGLETGSRRVASHAVRQDKIVFVFETALLPANKELGDHLVKHGDAVKDVAFEVDNLDWIVENAKKRGARIIEDIKVESDENGSVKTAVLQTYGDTVHTLIERKDYKGVFLPGYKEHFLAPTFFEGLPSVGLNFIDHCVGNQGDLEMEDAAKWYEQTLLFHRFWSIDDTMIHTEYSALRSVVVANYEETIKMPINEPAVGRRAVSQIQEYVDYNGGAGVQHIALNTKDIISAIKALRARGVEFLSIPDNYYVTLRKQLALSKVKVTEDLDILQKLHILVDFDDNGYLLQIFSKPCQDRPTLFIEIIQRRNHQGFGAGNFKSLFESIELEQNERGNLFYKNIEEGGERIEDKK</sequence>
<organism evidence="25 26">
    <name type="scientific">Steinernema carpocapsae</name>
    <name type="common">Entomopathogenic nematode</name>
    <dbReference type="NCBI Taxonomy" id="34508"/>
    <lineage>
        <taxon>Eukaryota</taxon>
        <taxon>Metazoa</taxon>
        <taxon>Ecdysozoa</taxon>
        <taxon>Nematoda</taxon>
        <taxon>Chromadorea</taxon>
        <taxon>Rhabditida</taxon>
        <taxon>Tylenchina</taxon>
        <taxon>Panagrolaimomorpha</taxon>
        <taxon>Strongyloidoidea</taxon>
        <taxon>Steinernematidae</taxon>
        <taxon>Steinernema</taxon>
    </lineage>
</organism>
<evidence type="ECO:0000256" key="16">
    <source>
        <dbReference type="ARBA" id="ARBA00023002"/>
    </source>
</evidence>
<dbReference type="EC" id="1.13.11.27" evidence="8"/>
<gene>
    <name evidence="25" type="ORF">L596_025571</name>
</gene>
<dbReference type="InterPro" id="IPR005956">
    <property type="entry name" value="4OHPhenylPyrv_dOase"/>
</dbReference>
<dbReference type="PANTHER" id="PTHR11959:SF1">
    <property type="entry name" value="4-HYDROXYPHENYLPYRUVATE DIOXYGENASE"/>
    <property type="match status" value="1"/>
</dbReference>
<evidence type="ECO:0000256" key="17">
    <source>
        <dbReference type="ARBA" id="ARBA00023004"/>
    </source>
</evidence>
<dbReference type="GO" id="GO:0042803">
    <property type="term" value="F:protein homodimerization activity"/>
    <property type="evidence" value="ECO:0007669"/>
    <property type="project" value="UniProtKB-ARBA"/>
</dbReference>
<accession>A0A4U5M845</accession>
<keyword evidence="11" id="KW-0479">Metal-binding</keyword>
<evidence type="ECO:0000256" key="5">
    <source>
        <dbReference type="ARBA" id="ARBA00005162"/>
    </source>
</evidence>
<evidence type="ECO:0000256" key="6">
    <source>
        <dbReference type="ARBA" id="ARBA00005877"/>
    </source>
</evidence>
<evidence type="ECO:0000256" key="13">
    <source>
        <dbReference type="ARBA" id="ARBA00022824"/>
    </source>
</evidence>
<evidence type="ECO:0000313" key="25">
    <source>
        <dbReference type="EMBL" id="TKR65117.1"/>
    </source>
</evidence>
<keyword evidence="16" id="KW-0560">Oxidoreductase</keyword>
<dbReference type="GO" id="GO:0006572">
    <property type="term" value="P:L-tyrosine catabolic process"/>
    <property type="evidence" value="ECO:0007669"/>
    <property type="project" value="UniProtKB-KW"/>
</dbReference>
<dbReference type="GO" id="GO:0006559">
    <property type="term" value="P:L-phenylalanine catabolic process"/>
    <property type="evidence" value="ECO:0007669"/>
    <property type="project" value="UniProtKB-KW"/>
</dbReference>
<dbReference type="STRING" id="34508.A0A4U5M845"/>
<feature type="domain" description="VOC" evidence="24">
    <location>
        <begin position="92"/>
        <end position="223"/>
    </location>
</feature>
<dbReference type="GO" id="GO:0000139">
    <property type="term" value="C:Golgi membrane"/>
    <property type="evidence" value="ECO:0007669"/>
    <property type="project" value="UniProtKB-SubCell"/>
</dbReference>
<dbReference type="InterPro" id="IPR037523">
    <property type="entry name" value="VOC_core"/>
</dbReference>
<keyword evidence="18" id="KW-0333">Golgi apparatus</keyword>
<reference evidence="25 26" key="1">
    <citation type="journal article" date="2015" name="Genome Biol.">
        <title>Comparative genomics of Steinernema reveals deeply conserved gene regulatory networks.</title>
        <authorList>
            <person name="Dillman A.R."/>
            <person name="Macchietto M."/>
            <person name="Porter C.F."/>
            <person name="Rogers A."/>
            <person name="Williams B."/>
            <person name="Antoshechkin I."/>
            <person name="Lee M.M."/>
            <person name="Goodwin Z."/>
            <person name="Lu X."/>
            <person name="Lewis E.E."/>
            <person name="Goodrich-Blair H."/>
            <person name="Stock S.P."/>
            <person name="Adams B.J."/>
            <person name="Sternberg P.W."/>
            <person name="Mortazavi A."/>
        </authorList>
    </citation>
    <scope>NUCLEOTIDE SEQUENCE [LARGE SCALE GENOMIC DNA]</scope>
    <source>
        <strain evidence="25 26">ALL</strain>
    </source>
</reference>
<name>A0A4U5M845_STECR</name>
<keyword evidence="10" id="KW-0963">Cytoplasm</keyword>
<evidence type="ECO:0000256" key="2">
    <source>
        <dbReference type="ARBA" id="ARBA00004395"/>
    </source>
</evidence>
<comment type="subunit">
    <text evidence="7">Homodimer.</text>
</comment>
<evidence type="ECO:0000256" key="3">
    <source>
        <dbReference type="ARBA" id="ARBA00004406"/>
    </source>
</evidence>
<evidence type="ECO:0000256" key="23">
    <source>
        <dbReference type="ARBA" id="ARBA00048047"/>
    </source>
</evidence>
<evidence type="ECO:0000256" key="7">
    <source>
        <dbReference type="ARBA" id="ARBA00011738"/>
    </source>
</evidence>
<reference evidence="25 26" key="2">
    <citation type="journal article" date="2019" name="G3 (Bethesda)">
        <title>Hybrid Assembly of the Genome of the Entomopathogenic Nematode Steinernema carpocapsae Identifies the X-Chromosome.</title>
        <authorList>
            <person name="Serra L."/>
            <person name="Macchietto M."/>
            <person name="Macias-Munoz A."/>
            <person name="McGill C.J."/>
            <person name="Rodriguez I.M."/>
            <person name="Rodriguez B."/>
            <person name="Murad R."/>
            <person name="Mortazavi A."/>
        </authorList>
    </citation>
    <scope>NUCLEOTIDE SEQUENCE [LARGE SCALE GENOMIC DNA]</scope>
    <source>
        <strain evidence="25 26">ALL</strain>
    </source>
</reference>
<dbReference type="AlphaFoldDB" id="A0A4U5M845"/>
<keyword evidence="12" id="KW-0677">Repeat</keyword>
<keyword evidence="26" id="KW-1185">Reference proteome</keyword>
<evidence type="ECO:0000256" key="15">
    <source>
        <dbReference type="ARBA" id="ARBA00022964"/>
    </source>
</evidence>
<evidence type="ECO:0000256" key="4">
    <source>
        <dbReference type="ARBA" id="ARBA00004496"/>
    </source>
</evidence>
<dbReference type="EMBL" id="AZBU02000009">
    <property type="protein sequence ID" value="TKR65117.1"/>
    <property type="molecule type" value="Genomic_DNA"/>
</dbReference>
<proteinExistence type="inferred from homology"/>
<evidence type="ECO:0000256" key="22">
    <source>
        <dbReference type="ARBA" id="ARBA00033727"/>
    </source>
</evidence>
<keyword evidence="17" id="KW-0408">Iron</keyword>
<evidence type="ECO:0000313" key="26">
    <source>
        <dbReference type="Proteomes" id="UP000298663"/>
    </source>
</evidence>
<dbReference type="PROSITE" id="PS51819">
    <property type="entry name" value="VOC"/>
    <property type="match status" value="2"/>
</dbReference>
<evidence type="ECO:0000256" key="12">
    <source>
        <dbReference type="ARBA" id="ARBA00022737"/>
    </source>
</evidence>
<dbReference type="Proteomes" id="UP000298663">
    <property type="component" value="Unassembled WGS sequence"/>
</dbReference>
<comment type="function">
    <text evidence="22">Catalyzes the conversion of 4-hydroxyphenylpyruvic acid to homogentisic acid, one of the steps in tyrosine catabolism.</text>
</comment>
<comment type="subcellular location">
    <subcellularLocation>
        <location evidence="4">Cytoplasm</location>
    </subcellularLocation>
    <subcellularLocation>
        <location evidence="3">Endoplasmic reticulum membrane</location>
        <topology evidence="3">Peripheral membrane protein</topology>
    </subcellularLocation>
    <subcellularLocation>
        <location evidence="2">Golgi apparatus membrane</location>
        <topology evidence="2">Peripheral membrane protein</topology>
    </subcellularLocation>
</comment>
<dbReference type="CDD" id="cd07250">
    <property type="entry name" value="HPPD_C_like"/>
    <property type="match status" value="1"/>
</dbReference>
<dbReference type="InterPro" id="IPR041736">
    <property type="entry name" value="4OHPhenylPyrv_dOase_N"/>
</dbReference>
<evidence type="ECO:0000256" key="11">
    <source>
        <dbReference type="ARBA" id="ARBA00022723"/>
    </source>
</evidence>
<dbReference type="InterPro" id="IPR029068">
    <property type="entry name" value="Glyas_Bleomycin-R_OHBP_Dase"/>
</dbReference>
<feature type="domain" description="VOC" evidence="24">
    <location>
        <begin position="254"/>
        <end position="413"/>
    </location>
</feature>
<evidence type="ECO:0000259" key="24">
    <source>
        <dbReference type="PROSITE" id="PS51819"/>
    </source>
</evidence>
<evidence type="ECO:0000256" key="8">
    <source>
        <dbReference type="ARBA" id="ARBA00013222"/>
    </source>
</evidence>
<keyword evidence="13" id="KW-0256">Endoplasmic reticulum</keyword>
<protein>
    <recommendedName>
        <fullName evidence="9">4-hydroxyphenylpyruvate dioxygenase</fullName>
        <ecNumber evidence="8">1.13.11.27</ecNumber>
    </recommendedName>
    <alternativeName>
        <fullName evidence="21">4-hydroxyphenylpyruvic acid oxidase</fullName>
    </alternativeName>
</protein>
<dbReference type="OrthoDB" id="414569at2759"/>
<comment type="cofactor">
    <cofactor evidence="1">
        <name>Fe cation</name>
        <dbReference type="ChEBI" id="CHEBI:24875"/>
    </cofactor>
</comment>
<dbReference type="CDD" id="cd08342">
    <property type="entry name" value="HPPD_N_like"/>
    <property type="match status" value="1"/>
</dbReference>
<evidence type="ECO:0000256" key="10">
    <source>
        <dbReference type="ARBA" id="ARBA00022490"/>
    </source>
</evidence>
<dbReference type="FunFam" id="3.10.180.10:FF:000022">
    <property type="entry name" value="4-hydroxyphenylpyruvate dioxygenase"/>
    <property type="match status" value="1"/>
</dbReference>
<comment type="catalytic activity">
    <reaction evidence="23">
        <text>3-(4-hydroxyphenyl)pyruvate + O2 = homogentisate + CO2</text>
        <dbReference type="Rhea" id="RHEA:16189"/>
        <dbReference type="ChEBI" id="CHEBI:15379"/>
        <dbReference type="ChEBI" id="CHEBI:16169"/>
        <dbReference type="ChEBI" id="CHEBI:16526"/>
        <dbReference type="ChEBI" id="CHEBI:36242"/>
        <dbReference type="EC" id="1.13.11.27"/>
    </reaction>
    <physiologicalReaction direction="left-to-right" evidence="23">
        <dbReference type="Rhea" id="RHEA:16190"/>
    </physiologicalReaction>
</comment>
<dbReference type="SUPFAM" id="SSF54593">
    <property type="entry name" value="Glyoxalase/Bleomycin resistance protein/Dihydroxybiphenyl dioxygenase"/>
    <property type="match status" value="1"/>
</dbReference>
<evidence type="ECO:0000256" key="20">
    <source>
        <dbReference type="ARBA" id="ARBA00023232"/>
    </source>
</evidence>
<dbReference type="InterPro" id="IPR041735">
    <property type="entry name" value="4OHPhenylPyrv_dOase_C"/>
</dbReference>
<dbReference type="GO" id="GO:0005789">
    <property type="term" value="C:endoplasmic reticulum membrane"/>
    <property type="evidence" value="ECO:0007669"/>
    <property type="project" value="UniProtKB-SubCell"/>
</dbReference>
<comment type="pathway">
    <text evidence="5">Amino-acid degradation; L-phenylalanine degradation; acetoacetate and fumarate from L-phenylalanine: step 3/6.</text>
</comment>
<dbReference type="NCBIfam" id="TIGR01263">
    <property type="entry name" value="4HPPD"/>
    <property type="match status" value="1"/>
</dbReference>
<comment type="caution">
    <text evidence="25">The sequence shown here is derived from an EMBL/GenBank/DDBJ whole genome shotgun (WGS) entry which is preliminary data.</text>
</comment>
<evidence type="ECO:0000256" key="14">
    <source>
        <dbReference type="ARBA" id="ARBA00022878"/>
    </source>
</evidence>
<keyword evidence="15" id="KW-0223">Dioxygenase</keyword>
<evidence type="ECO:0000256" key="19">
    <source>
        <dbReference type="ARBA" id="ARBA00023136"/>
    </source>
</evidence>
<comment type="similarity">
    <text evidence="6">Belongs to the 4HPPD family.</text>
</comment>
<keyword evidence="14" id="KW-0828">Tyrosine catabolism</keyword>
<evidence type="ECO:0000256" key="21">
    <source>
        <dbReference type="ARBA" id="ARBA00029786"/>
    </source>
</evidence>
<dbReference type="GO" id="GO:0003868">
    <property type="term" value="F:4-hydroxyphenylpyruvate dioxygenase activity"/>
    <property type="evidence" value="ECO:0007669"/>
    <property type="project" value="UniProtKB-EC"/>
</dbReference>
<evidence type="ECO:0000256" key="9">
    <source>
        <dbReference type="ARBA" id="ARBA00018452"/>
    </source>
</evidence>
<evidence type="ECO:0000256" key="1">
    <source>
        <dbReference type="ARBA" id="ARBA00001962"/>
    </source>
</evidence>
<keyword evidence="20" id="KW-0585">Phenylalanine catabolism</keyword>
<dbReference type="GO" id="GO:0046872">
    <property type="term" value="F:metal ion binding"/>
    <property type="evidence" value="ECO:0007669"/>
    <property type="project" value="UniProtKB-KW"/>
</dbReference>
<keyword evidence="19" id="KW-0472">Membrane</keyword>
<dbReference type="Pfam" id="PF00903">
    <property type="entry name" value="Glyoxalase"/>
    <property type="match status" value="1"/>
</dbReference>
<evidence type="ECO:0000256" key="18">
    <source>
        <dbReference type="ARBA" id="ARBA00023034"/>
    </source>
</evidence>
<dbReference type="Gene3D" id="3.10.180.10">
    <property type="entry name" value="2,3-Dihydroxybiphenyl 1,2-Dioxygenase, domain 1"/>
    <property type="match status" value="2"/>
</dbReference>
<dbReference type="PANTHER" id="PTHR11959">
    <property type="entry name" value="4-HYDROXYPHENYLPYRUVATE DIOXYGENASE"/>
    <property type="match status" value="1"/>
</dbReference>